<accession>A0ABQ6INY1</accession>
<evidence type="ECO:0000313" key="5">
    <source>
        <dbReference type="Proteomes" id="UP001157126"/>
    </source>
</evidence>
<dbReference type="PROSITE" id="PS51186">
    <property type="entry name" value="GNAT"/>
    <property type="match status" value="1"/>
</dbReference>
<comment type="caution">
    <text evidence="4">The sequence shown here is derived from an EMBL/GenBank/DDBJ whole genome shotgun (WGS) entry which is preliminary data.</text>
</comment>
<sequence>MSEFSVRVLSEAEWELYREMRLRALRESPEAFVADIATEEDYDEQLWRDRMNRSDRMICYSGDDPVGIASVRMNEALFENAAELFSLWISPSLRGEGLAAKLVVAASELAEKKGASQLVYWVGTDNARAVAFASSYGFRPTEHRREPRTESARSEGIEEELAMVLALRR</sequence>
<dbReference type="InterPro" id="IPR050832">
    <property type="entry name" value="Bact_Acetyltransf"/>
</dbReference>
<evidence type="ECO:0000259" key="3">
    <source>
        <dbReference type="PROSITE" id="PS51186"/>
    </source>
</evidence>
<keyword evidence="2" id="KW-0012">Acyltransferase</keyword>
<organism evidence="4 5">
    <name type="scientific">Mobilicoccus caccae</name>
    <dbReference type="NCBI Taxonomy" id="1859295"/>
    <lineage>
        <taxon>Bacteria</taxon>
        <taxon>Bacillati</taxon>
        <taxon>Actinomycetota</taxon>
        <taxon>Actinomycetes</taxon>
        <taxon>Micrococcales</taxon>
        <taxon>Dermatophilaceae</taxon>
        <taxon>Mobilicoccus</taxon>
    </lineage>
</organism>
<dbReference type="Gene3D" id="3.40.630.30">
    <property type="match status" value="1"/>
</dbReference>
<name>A0ABQ6INY1_9MICO</name>
<protein>
    <recommendedName>
        <fullName evidence="3">N-acetyltransferase domain-containing protein</fullName>
    </recommendedName>
</protein>
<evidence type="ECO:0000256" key="1">
    <source>
        <dbReference type="ARBA" id="ARBA00022679"/>
    </source>
</evidence>
<dbReference type="InterPro" id="IPR000182">
    <property type="entry name" value="GNAT_dom"/>
</dbReference>
<gene>
    <name evidence="4" type="ORF">GCM10025883_04740</name>
</gene>
<dbReference type="SUPFAM" id="SSF55729">
    <property type="entry name" value="Acyl-CoA N-acyltransferases (Nat)"/>
    <property type="match status" value="1"/>
</dbReference>
<reference evidence="5" key="1">
    <citation type="journal article" date="2019" name="Int. J. Syst. Evol. Microbiol.">
        <title>The Global Catalogue of Microorganisms (GCM) 10K type strain sequencing project: providing services to taxonomists for standard genome sequencing and annotation.</title>
        <authorList>
            <consortium name="The Broad Institute Genomics Platform"/>
            <consortium name="The Broad Institute Genome Sequencing Center for Infectious Disease"/>
            <person name="Wu L."/>
            <person name="Ma J."/>
        </authorList>
    </citation>
    <scope>NUCLEOTIDE SEQUENCE [LARGE SCALE GENOMIC DNA]</scope>
    <source>
        <strain evidence="5">NBRC 113072</strain>
    </source>
</reference>
<dbReference type="RefSeq" id="WP_284302504.1">
    <property type="nucleotide sequence ID" value="NZ_BSUO01000001.1"/>
</dbReference>
<dbReference type="Pfam" id="PF00583">
    <property type="entry name" value="Acetyltransf_1"/>
    <property type="match status" value="1"/>
</dbReference>
<keyword evidence="5" id="KW-1185">Reference proteome</keyword>
<feature type="domain" description="N-acetyltransferase" evidence="3">
    <location>
        <begin position="4"/>
        <end position="168"/>
    </location>
</feature>
<dbReference type="Proteomes" id="UP001157126">
    <property type="component" value="Unassembled WGS sequence"/>
</dbReference>
<evidence type="ECO:0000256" key="2">
    <source>
        <dbReference type="ARBA" id="ARBA00023315"/>
    </source>
</evidence>
<evidence type="ECO:0000313" key="4">
    <source>
        <dbReference type="EMBL" id="GMA38429.1"/>
    </source>
</evidence>
<dbReference type="InterPro" id="IPR016181">
    <property type="entry name" value="Acyl_CoA_acyltransferase"/>
</dbReference>
<proteinExistence type="predicted"/>
<dbReference type="PANTHER" id="PTHR43877">
    <property type="entry name" value="AMINOALKYLPHOSPHONATE N-ACETYLTRANSFERASE-RELATED-RELATED"/>
    <property type="match status" value="1"/>
</dbReference>
<dbReference type="EMBL" id="BSUO01000001">
    <property type="protein sequence ID" value="GMA38429.1"/>
    <property type="molecule type" value="Genomic_DNA"/>
</dbReference>
<keyword evidence="1" id="KW-0808">Transferase</keyword>